<dbReference type="Pfam" id="PF06035">
    <property type="entry name" value="Peptidase_C93"/>
    <property type="match status" value="1"/>
</dbReference>
<dbReference type="EMBL" id="OBQD01000008">
    <property type="protein sequence ID" value="SOC40850.1"/>
    <property type="molecule type" value="Genomic_DNA"/>
</dbReference>
<dbReference type="AlphaFoldDB" id="A0A285UG45"/>
<reference evidence="2 3" key="1">
    <citation type="submission" date="2017-08" db="EMBL/GenBank/DDBJ databases">
        <authorList>
            <person name="de Groot N.N."/>
        </authorList>
    </citation>
    <scope>NUCLEOTIDE SEQUENCE [LARGE SCALE GENOMIC DNA]</scope>
    <source>
        <strain evidence="2 3">JC85</strain>
    </source>
</reference>
<proteinExistence type="predicted"/>
<keyword evidence="1" id="KW-0732">Signal</keyword>
<accession>A0A285UG45</accession>
<feature type="signal peptide" evidence="1">
    <location>
        <begin position="1"/>
        <end position="31"/>
    </location>
</feature>
<dbReference type="InterPro" id="IPR010319">
    <property type="entry name" value="Transglutaminase-like_Cys_pept"/>
</dbReference>
<dbReference type="PANTHER" id="PTHR39327">
    <property type="match status" value="1"/>
</dbReference>
<evidence type="ECO:0000313" key="2">
    <source>
        <dbReference type="EMBL" id="SOC40850.1"/>
    </source>
</evidence>
<name>A0A285UG45_9HYPH</name>
<dbReference type="Proteomes" id="UP000219167">
    <property type="component" value="Unassembled WGS sequence"/>
</dbReference>
<dbReference type="PANTHER" id="PTHR39327:SF1">
    <property type="entry name" value="BLR5470 PROTEIN"/>
    <property type="match status" value="1"/>
</dbReference>
<dbReference type="Gene3D" id="3.10.620.30">
    <property type="match status" value="1"/>
</dbReference>
<keyword evidence="3" id="KW-1185">Reference proteome</keyword>
<evidence type="ECO:0000256" key="1">
    <source>
        <dbReference type="SAM" id="SignalP"/>
    </source>
</evidence>
<organism evidence="2 3">
    <name type="scientific">Rhizobium subbaraonis</name>
    <dbReference type="NCBI Taxonomy" id="908946"/>
    <lineage>
        <taxon>Bacteria</taxon>
        <taxon>Pseudomonadati</taxon>
        <taxon>Pseudomonadota</taxon>
        <taxon>Alphaproteobacteria</taxon>
        <taxon>Hyphomicrobiales</taxon>
        <taxon>Rhizobiaceae</taxon>
        <taxon>Rhizobium/Agrobacterium group</taxon>
        <taxon>Rhizobium</taxon>
    </lineage>
</organism>
<gene>
    <name evidence="2" type="ORF">SAMN05892877_10825</name>
</gene>
<feature type="chain" id="PRO_5012583413" evidence="1">
    <location>
        <begin position="32"/>
        <end position="205"/>
    </location>
</feature>
<evidence type="ECO:0000313" key="3">
    <source>
        <dbReference type="Proteomes" id="UP000219167"/>
    </source>
</evidence>
<protein>
    <submittedName>
        <fullName evidence="2">Predicted transglutaminase-like cysteine proteinase</fullName>
    </submittedName>
</protein>
<dbReference type="OrthoDB" id="7206808at2"/>
<dbReference type="RefSeq" id="WP_097140032.1">
    <property type="nucleotide sequence ID" value="NZ_OBQD01000008.1"/>
</dbReference>
<sequence length="205" mass="22603">MARMIGAKAFFVAISALFVSSSATFSAPASALSMQTGAITSQPIGHYEFCQQYRSECAAGQRDPGPAKVTEFGWNVVRNINSTINHELTPVTDKELYGKDEHWAYPDTAGDCEDFVLLKRRKLIEHGFSAADLLITVVRKPDGEGHAVLTVRSTDGDYILDNLDGDVKLWTETPYRYLKRQASFHPGRWVSIENGDALMVSSVGK</sequence>